<evidence type="ECO:0000256" key="4">
    <source>
        <dbReference type="ARBA" id="ARBA00022989"/>
    </source>
</evidence>
<dbReference type="InterPro" id="IPR044780">
    <property type="entry name" value="Heh2/Src1"/>
</dbReference>
<evidence type="ECO:0000256" key="7">
    <source>
        <dbReference type="SAM" id="MobiDB-lite"/>
    </source>
</evidence>
<dbReference type="STRING" id="196109.A0A136JEF5"/>
<dbReference type="GO" id="GO:0003682">
    <property type="term" value="F:chromatin binding"/>
    <property type="evidence" value="ECO:0007669"/>
    <property type="project" value="InterPro"/>
</dbReference>
<comment type="subcellular location">
    <subcellularLocation>
        <location evidence="1">Nucleus inner membrane</location>
    </subcellularLocation>
</comment>
<dbReference type="Pfam" id="PF12949">
    <property type="entry name" value="HeH"/>
    <property type="match status" value="1"/>
</dbReference>
<evidence type="ECO:0000256" key="6">
    <source>
        <dbReference type="ARBA" id="ARBA00023242"/>
    </source>
</evidence>
<dbReference type="Proteomes" id="UP000070501">
    <property type="component" value="Unassembled WGS sequence"/>
</dbReference>
<dbReference type="GO" id="GO:0034399">
    <property type="term" value="C:nuclear periphery"/>
    <property type="evidence" value="ECO:0007669"/>
    <property type="project" value="TreeGrafter"/>
</dbReference>
<dbReference type="InterPro" id="IPR041885">
    <property type="entry name" value="MAN1_winged_helix_dom"/>
</dbReference>
<proteinExistence type="predicted"/>
<dbReference type="GO" id="GO:0005783">
    <property type="term" value="C:endoplasmic reticulum"/>
    <property type="evidence" value="ECO:0007669"/>
    <property type="project" value="TreeGrafter"/>
</dbReference>
<protein>
    <submittedName>
        <fullName evidence="10">Man1-Src1p-C-terminal domain-domain-containing protein</fullName>
    </submittedName>
</protein>
<keyword evidence="5" id="KW-0472">Membrane</keyword>
<dbReference type="InterPro" id="IPR025856">
    <property type="entry name" value="HeH/LEM_domain"/>
</dbReference>
<evidence type="ECO:0000259" key="8">
    <source>
        <dbReference type="Pfam" id="PF09402"/>
    </source>
</evidence>
<evidence type="ECO:0000256" key="3">
    <source>
        <dbReference type="ARBA" id="ARBA00022692"/>
    </source>
</evidence>
<keyword evidence="4" id="KW-1133">Transmembrane helix</keyword>
<sequence length="748" mass="82253">MSDTESAEYLQPGFDPKSLTIPRLRSILVAHNIPYSSSAKKGQLIDIFNDQVVPKSKKILAERARAKRSSKGIVDAEGSQSVNPFDEHDDLPPPSRASTVRRSRSPRKTVSRVKSEESEYEEQPPPLSPTKARRSRQTSRQPQLEETEPTPEPDYATASRRVRPASGAPPQIKSEETDEGFFRRESGAFSRDNPFQSASSPPSAEKAAPIVRRKTPSAETPRVVSGASARRAPRVSSAKLARTPPPVAQRYDTPEPDYAEQDLYAHQDLSYLEPGEEFTPEEQLELAAEEALNGDRAVAPVRRRSAKPSGPGWGTPISVVLVTVLAAYAGWFRQEKIAVGYCGAGQTVSSIPSEIDVPEWAHAVLPPVINVPDSLIDKVEPQCEPCPAHAYCYADYSVRCEQDYILKPHPFSLGGIIPLPPTCEPDGEKVRRVQTVADKAVEELRERNAKFECGELVTEEGIKVETPAIEEQVLKGIINEKRSKKMSNQEFEDLWASALGEITTREEVVVEKQETRDPGAATTRLSSTSLARVPLTCAVRRSIRLGLARHRLKISAVIALLLTVAYARARFLSERAANAQVPHLVDVVLDRLAAQKQAVLEYDGDLGGEDAEDDPWLFLPNLRDDVLRSIHSLAKRERLWQRVIKWVEQNSNVRTGQREGRNGEVGRAWEWIGPVAGTDGHAVARRRKSQRFSYGAVSNAGSDVGGVGGGGGGGNIKMEQGTPEAAGDRSLIHRKWEEGRGSGSRPIY</sequence>
<keyword evidence="11" id="KW-1185">Reference proteome</keyword>
<dbReference type="PANTHER" id="PTHR47808:SF2">
    <property type="entry name" value="LEM DOMAIN-CONTAINING PROTEIN 2"/>
    <property type="match status" value="1"/>
</dbReference>
<feature type="domain" description="HeH/LEM" evidence="9">
    <location>
        <begin position="16"/>
        <end position="50"/>
    </location>
</feature>
<dbReference type="EMBL" id="KQ964246">
    <property type="protein sequence ID" value="KXJ95524.1"/>
    <property type="molecule type" value="Genomic_DNA"/>
</dbReference>
<dbReference type="PANTHER" id="PTHR47808">
    <property type="entry name" value="INNER NUCLEAR MEMBRANE PROTEIN HEH2-RELATED"/>
    <property type="match status" value="1"/>
</dbReference>
<dbReference type="InterPro" id="IPR018996">
    <property type="entry name" value="Man1/Src1-like_C"/>
</dbReference>
<keyword evidence="2" id="KW-0597">Phosphoprotein</keyword>
<dbReference type="Gene3D" id="1.10.10.1180">
    <property type="entry name" value="MAN1, winged-helix domain"/>
    <property type="match status" value="1"/>
</dbReference>
<evidence type="ECO:0000256" key="5">
    <source>
        <dbReference type="ARBA" id="ARBA00023136"/>
    </source>
</evidence>
<keyword evidence="3" id="KW-0812">Transmembrane</keyword>
<dbReference type="Pfam" id="PF09402">
    <property type="entry name" value="MSC"/>
    <property type="match status" value="1"/>
</dbReference>
<feature type="compositionally biased region" description="Low complexity" evidence="7">
    <location>
        <begin position="221"/>
        <end position="238"/>
    </location>
</feature>
<organism evidence="10 11">
    <name type="scientific">Microdochium bolleyi</name>
    <dbReference type="NCBI Taxonomy" id="196109"/>
    <lineage>
        <taxon>Eukaryota</taxon>
        <taxon>Fungi</taxon>
        <taxon>Dikarya</taxon>
        <taxon>Ascomycota</taxon>
        <taxon>Pezizomycotina</taxon>
        <taxon>Sordariomycetes</taxon>
        <taxon>Xylariomycetidae</taxon>
        <taxon>Xylariales</taxon>
        <taxon>Microdochiaceae</taxon>
        <taxon>Microdochium</taxon>
    </lineage>
</organism>
<evidence type="ECO:0000313" key="10">
    <source>
        <dbReference type="EMBL" id="KXJ95524.1"/>
    </source>
</evidence>
<reference evidence="11" key="1">
    <citation type="submission" date="2016-02" db="EMBL/GenBank/DDBJ databases">
        <title>Draft genome sequence of Microdochium bolleyi, a fungal endophyte of beachgrass.</title>
        <authorList>
            <consortium name="DOE Joint Genome Institute"/>
            <person name="David A.S."/>
            <person name="May G."/>
            <person name="Haridas S."/>
            <person name="Lim J."/>
            <person name="Wang M."/>
            <person name="Labutti K."/>
            <person name="Lipzen A."/>
            <person name="Barry K."/>
            <person name="Grigoriev I.V."/>
        </authorList>
    </citation>
    <scope>NUCLEOTIDE SEQUENCE [LARGE SCALE GENOMIC DNA]</scope>
    <source>
        <strain evidence="11">J235TASD1</strain>
    </source>
</reference>
<dbReference type="FunCoup" id="A0A136JEF5">
    <property type="interactions" value="52"/>
</dbReference>
<name>A0A136JEF5_9PEZI</name>
<accession>A0A136JEF5</accession>
<feature type="domain" description="Man1/Src1-like C-terminal" evidence="8">
    <location>
        <begin position="321"/>
        <end position="674"/>
    </location>
</feature>
<dbReference type="OrthoDB" id="2503928at2759"/>
<evidence type="ECO:0000256" key="1">
    <source>
        <dbReference type="ARBA" id="ARBA00004540"/>
    </source>
</evidence>
<dbReference type="GO" id="GO:0005637">
    <property type="term" value="C:nuclear inner membrane"/>
    <property type="evidence" value="ECO:0007669"/>
    <property type="project" value="UniProtKB-SubCell"/>
</dbReference>
<dbReference type="AlphaFoldDB" id="A0A136JEF5"/>
<evidence type="ECO:0000256" key="2">
    <source>
        <dbReference type="ARBA" id="ARBA00022553"/>
    </source>
</evidence>
<dbReference type="CDD" id="cd12935">
    <property type="entry name" value="LEM_like"/>
    <property type="match status" value="1"/>
</dbReference>
<evidence type="ECO:0000259" key="9">
    <source>
        <dbReference type="Pfam" id="PF12949"/>
    </source>
</evidence>
<evidence type="ECO:0000313" key="11">
    <source>
        <dbReference type="Proteomes" id="UP000070501"/>
    </source>
</evidence>
<feature type="region of interest" description="Disordered" evidence="7">
    <location>
        <begin position="62"/>
        <end position="257"/>
    </location>
</feature>
<feature type="compositionally biased region" description="Basic residues" evidence="7">
    <location>
        <begin position="99"/>
        <end position="111"/>
    </location>
</feature>
<keyword evidence="6" id="KW-0539">Nucleus</keyword>
<gene>
    <name evidence="10" type="ORF">Micbo1qcDRAFT_27037</name>
</gene>
<feature type="compositionally biased region" description="Low complexity" evidence="7">
    <location>
        <begin position="197"/>
        <end position="209"/>
    </location>
</feature>
<dbReference type="InParanoid" id="A0A136JEF5"/>
<dbReference type="GO" id="GO:0071763">
    <property type="term" value="P:nuclear membrane organization"/>
    <property type="evidence" value="ECO:0007669"/>
    <property type="project" value="TreeGrafter"/>
</dbReference>